<reference evidence="1 2" key="1">
    <citation type="submission" date="2016-04" db="EMBL/GenBank/DDBJ databases">
        <title>Genome analyses suggest a sexual origin of heterokaryosis in a supposedly ancient asexual fungus.</title>
        <authorList>
            <person name="Ropars J."/>
            <person name="Sedzielewska K."/>
            <person name="Noel J."/>
            <person name="Charron P."/>
            <person name="Farinelli L."/>
            <person name="Marton T."/>
            <person name="Kruger M."/>
            <person name="Pelin A."/>
            <person name="Brachmann A."/>
            <person name="Corradi N."/>
        </authorList>
    </citation>
    <scope>NUCLEOTIDE SEQUENCE [LARGE SCALE GENOMIC DNA]</scope>
    <source>
        <strain evidence="1 2">A5</strain>
    </source>
</reference>
<organism evidence="1 2">
    <name type="scientific">Rhizophagus irregularis</name>
    <dbReference type="NCBI Taxonomy" id="588596"/>
    <lineage>
        <taxon>Eukaryota</taxon>
        <taxon>Fungi</taxon>
        <taxon>Fungi incertae sedis</taxon>
        <taxon>Mucoromycota</taxon>
        <taxon>Glomeromycotina</taxon>
        <taxon>Glomeromycetes</taxon>
        <taxon>Glomerales</taxon>
        <taxon>Glomeraceae</taxon>
        <taxon>Rhizophagus</taxon>
    </lineage>
</organism>
<protein>
    <submittedName>
        <fullName evidence="1">Uncharacterized protein</fullName>
    </submittedName>
</protein>
<evidence type="ECO:0000313" key="1">
    <source>
        <dbReference type="EMBL" id="PKC15435.1"/>
    </source>
</evidence>
<dbReference type="EMBL" id="LLXJ01000088">
    <property type="protein sequence ID" value="PKC15435.1"/>
    <property type="molecule type" value="Genomic_DNA"/>
</dbReference>
<dbReference type="VEuPathDB" id="FungiDB:RhiirA1_402324"/>
<dbReference type="Proteomes" id="UP000232722">
    <property type="component" value="Unassembled WGS sequence"/>
</dbReference>
<evidence type="ECO:0000313" key="2">
    <source>
        <dbReference type="Proteomes" id="UP000232722"/>
    </source>
</evidence>
<comment type="caution">
    <text evidence="1">The sequence shown here is derived from an EMBL/GenBank/DDBJ whole genome shotgun (WGS) entry which is preliminary data.</text>
</comment>
<dbReference type="AlphaFoldDB" id="A0A2N0Q8M0"/>
<reference evidence="1 2" key="2">
    <citation type="submission" date="2017-09" db="EMBL/GenBank/DDBJ databases">
        <title>Extensive intraspecific genome diversity in a model arbuscular mycorrhizal fungus.</title>
        <authorList>
            <person name="Chen E.C."/>
            <person name="Morin E."/>
            <person name="Beaudet D."/>
            <person name="Noel J."/>
            <person name="Ndikumana S."/>
            <person name="Charron P."/>
            <person name="St-Onge C."/>
            <person name="Giorgi J."/>
            <person name="Grigoriev I.V."/>
            <person name="Roux C."/>
            <person name="Martin F.M."/>
            <person name="Corradi N."/>
        </authorList>
    </citation>
    <scope>NUCLEOTIDE SEQUENCE [LARGE SCALE GENOMIC DNA]</scope>
    <source>
        <strain evidence="1 2">A5</strain>
    </source>
</reference>
<dbReference type="VEuPathDB" id="FungiDB:FUN_011253"/>
<proteinExistence type="predicted"/>
<dbReference type="VEuPathDB" id="FungiDB:RhiirFUN_012642"/>
<accession>A0A2N0Q8M0</accession>
<name>A0A2N0Q8M0_9GLOM</name>
<sequence>MCSVLIVLFSSYGIFDLANSLGVKFLEKLESVVDYRSTVRVLELIWTAVSLAIRIYIKKKNISKHEIWENANLALQIWYLYYQWARIFKAHRIGIRVGNYDLQKNALAAFGGLFASAAKTRYASSVCHFLGILEKFPKLEDKLRYAASIKIDNNKKQKGYFFAYDEALETFGVKFIKQNITGNVVNMKNLKMQIKSVQTERDRIKILLSEYLNDPTASTENHAINQRYDAMWNLVKILLQEFDQTNESFLNSNTWKNVYRSQLTVEGVIQLKNCFSDGIVRMQAIYYEDPQKESSDQRDIIMQEQQENETGNKRKRKAKRILSLEGETLLEPLILSQSEPTNEEMREKLNTLSDEWDLSRIKQHVQYRRKKRAVENAH</sequence>
<gene>
    <name evidence="1" type="ORF">RhiirA5_408238</name>
</gene>